<name>A0AAD7IDN2_9AGAR</name>
<comment type="caution">
    <text evidence="1">The sequence shown here is derived from an EMBL/GenBank/DDBJ whole genome shotgun (WGS) entry which is preliminary data.</text>
</comment>
<keyword evidence="2" id="KW-1185">Reference proteome</keyword>
<accession>A0AAD7IDN2</accession>
<evidence type="ECO:0000313" key="1">
    <source>
        <dbReference type="EMBL" id="KAJ7739436.1"/>
    </source>
</evidence>
<proteinExistence type="predicted"/>
<sequence>MHGYNIPTASWYHLPSEYIVNILGDNHSLFYVFLPVSQWDKEMLPEHASGYTYKPTILPDHRGDYFNHNRATLVQHNYKDTDGSLIAPYKPYGKLTDRTLILVMVSLVTYVIKMDGGKNKMASTLSSPFSSTSQLC</sequence>
<reference evidence="1" key="1">
    <citation type="submission" date="2023-03" db="EMBL/GenBank/DDBJ databases">
        <title>Massive genome expansion in bonnet fungi (Mycena s.s.) driven by repeated elements and novel gene families across ecological guilds.</title>
        <authorList>
            <consortium name="Lawrence Berkeley National Laboratory"/>
            <person name="Harder C.B."/>
            <person name="Miyauchi S."/>
            <person name="Viragh M."/>
            <person name="Kuo A."/>
            <person name="Thoen E."/>
            <person name="Andreopoulos B."/>
            <person name="Lu D."/>
            <person name="Skrede I."/>
            <person name="Drula E."/>
            <person name="Henrissat B."/>
            <person name="Morin E."/>
            <person name="Kohler A."/>
            <person name="Barry K."/>
            <person name="LaButti K."/>
            <person name="Morin E."/>
            <person name="Salamov A."/>
            <person name="Lipzen A."/>
            <person name="Mereny Z."/>
            <person name="Hegedus B."/>
            <person name="Baldrian P."/>
            <person name="Stursova M."/>
            <person name="Weitz H."/>
            <person name="Taylor A."/>
            <person name="Grigoriev I.V."/>
            <person name="Nagy L.G."/>
            <person name="Martin F."/>
            <person name="Kauserud H."/>
        </authorList>
    </citation>
    <scope>NUCLEOTIDE SEQUENCE</scope>
    <source>
        <strain evidence="1">CBHHK188m</strain>
    </source>
</reference>
<gene>
    <name evidence="1" type="ORF">DFH07DRAFT_965721</name>
</gene>
<evidence type="ECO:0000313" key="2">
    <source>
        <dbReference type="Proteomes" id="UP001215280"/>
    </source>
</evidence>
<dbReference type="AlphaFoldDB" id="A0AAD7IDN2"/>
<dbReference type="EMBL" id="JARJLG010000132">
    <property type="protein sequence ID" value="KAJ7739436.1"/>
    <property type="molecule type" value="Genomic_DNA"/>
</dbReference>
<protein>
    <submittedName>
        <fullName evidence="1">Uncharacterized protein</fullName>
    </submittedName>
</protein>
<dbReference type="Proteomes" id="UP001215280">
    <property type="component" value="Unassembled WGS sequence"/>
</dbReference>
<organism evidence="1 2">
    <name type="scientific">Mycena maculata</name>
    <dbReference type="NCBI Taxonomy" id="230809"/>
    <lineage>
        <taxon>Eukaryota</taxon>
        <taxon>Fungi</taxon>
        <taxon>Dikarya</taxon>
        <taxon>Basidiomycota</taxon>
        <taxon>Agaricomycotina</taxon>
        <taxon>Agaricomycetes</taxon>
        <taxon>Agaricomycetidae</taxon>
        <taxon>Agaricales</taxon>
        <taxon>Marasmiineae</taxon>
        <taxon>Mycenaceae</taxon>
        <taxon>Mycena</taxon>
    </lineage>
</organism>